<keyword evidence="2" id="KW-1185">Reference proteome</keyword>
<feature type="non-terminal residue" evidence="1">
    <location>
        <position position="1"/>
    </location>
</feature>
<dbReference type="EMBL" id="CP133619">
    <property type="protein sequence ID" value="WMV41846.1"/>
    <property type="molecule type" value="Genomic_DNA"/>
</dbReference>
<name>A0AAF0UA32_SOLVR</name>
<proteinExistence type="predicted"/>
<evidence type="ECO:0000313" key="2">
    <source>
        <dbReference type="Proteomes" id="UP001234989"/>
    </source>
</evidence>
<accession>A0AAF0UA32</accession>
<evidence type="ECO:0000313" key="1">
    <source>
        <dbReference type="EMBL" id="WMV41846.1"/>
    </source>
</evidence>
<dbReference type="AlphaFoldDB" id="A0AAF0UA32"/>
<feature type="non-terminal residue" evidence="1">
    <location>
        <position position="45"/>
    </location>
</feature>
<reference evidence="1" key="1">
    <citation type="submission" date="2023-08" db="EMBL/GenBank/DDBJ databases">
        <title>A de novo genome assembly of Solanum verrucosum Schlechtendal, a Mexican diploid species geographically isolated from the other diploid A-genome species in potato relatives.</title>
        <authorList>
            <person name="Hosaka K."/>
        </authorList>
    </citation>
    <scope>NUCLEOTIDE SEQUENCE</scope>
    <source>
        <tissue evidence="1">Young leaves</tissue>
    </source>
</reference>
<dbReference type="Proteomes" id="UP001234989">
    <property type="component" value="Chromosome 8"/>
</dbReference>
<organism evidence="1 2">
    <name type="scientific">Solanum verrucosum</name>
    <dbReference type="NCBI Taxonomy" id="315347"/>
    <lineage>
        <taxon>Eukaryota</taxon>
        <taxon>Viridiplantae</taxon>
        <taxon>Streptophyta</taxon>
        <taxon>Embryophyta</taxon>
        <taxon>Tracheophyta</taxon>
        <taxon>Spermatophyta</taxon>
        <taxon>Magnoliopsida</taxon>
        <taxon>eudicotyledons</taxon>
        <taxon>Gunneridae</taxon>
        <taxon>Pentapetalae</taxon>
        <taxon>asterids</taxon>
        <taxon>lamiids</taxon>
        <taxon>Solanales</taxon>
        <taxon>Solanaceae</taxon>
        <taxon>Solanoideae</taxon>
        <taxon>Solaneae</taxon>
        <taxon>Solanum</taxon>
    </lineage>
</organism>
<sequence>LPGGHPKGPRGGPQPCLSKLPRQLEVVLEGSISASRTSSTKGQNF</sequence>
<gene>
    <name evidence="1" type="ORF">MTR67_035231</name>
</gene>
<protein>
    <submittedName>
        <fullName evidence="1">Uncharacterized protein</fullName>
    </submittedName>
</protein>